<feature type="signal peptide" evidence="1">
    <location>
        <begin position="1"/>
        <end position="21"/>
    </location>
</feature>
<evidence type="ECO:0000313" key="2">
    <source>
        <dbReference type="EMBL" id="MBB5019860.1"/>
    </source>
</evidence>
<name>A0A840MN65_9PROT</name>
<keyword evidence="1" id="KW-0732">Signal</keyword>
<organism evidence="2 3">
    <name type="scientific">Chitinivorax tropicus</name>
    <dbReference type="NCBI Taxonomy" id="714531"/>
    <lineage>
        <taxon>Bacteria</taxon>
        <taxon>Pseudomonadati</taxon>
        <taxon>Pseudomonadota</taxon>
        <taxon>Betaproteobacteria</taxon>
        <taxon>Chitinivorax</taxon>
    </lineage>
</organism>
<dbReference type="AlphaFoldDB" id="A0A840MN65"/>
<accession>A0A840MN65</accession>
<comment type="caution">
    <text evidence="2">The sequence shown here is derived from an EMBL/GenBank/DDBJ whole genome shotgun (WGS) entry which is preliminary data.</text>
</comment>
<dbReference type="RefSeq" id="WP_184041284.1">
    <property type="nucleotide sequence ID" value="NZ_JACHHY010000021.1"/>
</dbReference>
<dbReference type="PROSITE" id="PS51257">
    <property type="entry name" value="PROKAR_LIPOPROTEIN"/>
    <property type="match status" value="1"/>
</dbReference>
<evidence type="ECO:0000313" key="3">
    <source>
        <dbReference type="Proteomes" id="UP000575898"/>
    </source>
</evidence>
<protein>
    <submittedName>
        <fullName evidence="2">Uncharacterized protein</fullName>
    </submittedName>
</protein>
<gene>
    <name evidence="2" type="ORF">HNQ59_003168</name>
</gene>
<proteinExistence type="predicted"/>
<dbReference type="EMBL" id="JACHHY010000021">
    <property type="protein sequence ID" value="MBB5019860.1"/>
    <property type="molecule type" value="Genomic_DNA"/>
</dbReference>
<evidence type="ECO:0000256" key="1">
    <source>
        <dbReference type="SAM" id="SignalP"/>
    </source>
</evidence>
<reference evidence="2 3" key="1">
    <citation type="submission" date="2020-08" db="EMBL/GenBank/DDBJ databases">
        <title>Genomic Encyclopedia of Type Strains, Phase IV (KMG-IV): sequencing the most valuable type-strain genomes for metagenomic binning, comparative biology and taxonomic classification.</title>
        <authorList>
            <person name="Goeker M."/>
        </authorList>
    </citation>
    <scope>NUCLEOTIDE SEQUENCE [LARGE SCALE GENOMIC DNA]</scope>
    <source>
        <strain evidence="2 3">DSM 27165</strain>
    </source>
</reference>
<keyword evidence="3" id="KW-1185">Reference proteome</keyword>
<dbReference type="Proteomes" id="UP000575898">
    <property type="component" value="Unassembled WGS sequence"/>
</dbReference>
<sequence length="72" mass="8097">MRPLYLALGAGFLLCGCSAMSTHSNGLSSDTDQIDHEKIQLVEDYAKRRTMSVHWINYPVRKTTIVQANTKN</sequence>
<feature type="chain" id="PRO_5032972939" evidence="1">
    <location>
        <begin position="22"/>
        <end position="72"/>
    </location>
</feature>